<dbReference type="GO" id="GO:0005634">
    <property type="term" value="C:nucleus"/>
    <property type="evidence" value="ECO:0007669"/>
    <property type="project" value="UniProtKB-SubCell"/>
</dbReference>
<keyword evidence="4" id="KW-0540">Nuclease</keyword>
<dbReference type="AlphaFoldDB" id="A0A8J5IIQ8"/>
<dbReference type="GO" id="GO:0016787">
    <property type="term" value="F:hydrolase activity"/>
    <property type="evidence" value="ECO:0007669"/>
    <property type="project" value="UniProtKB-KW"/>
</dbReference>
<dbReference type="Pfam" id="PF13359">
    <property type="entry name" value="DDE_Tnp_4"/>
    <property type="match status" value="1"/>
</dbReference>
<proteinExistence type="inferred from homology"/>
<dbReference type="PANTHER" id="PTHR22930">
    <property type="match status" value="1"/>
</dbReference>
<feature type="domain" description="DDE Tnp4" evidence="8">
    <location>
        <begin position="12"/>
        <end position="164"/>
    </location>
</feature>
<evidence type="ECO:0000256" key="6">
    <source>
        <dbReference type="ARBA" id="ARBA00022801"/>
    </source>
</evidence>
<keyword evidence="5" id="KW-0479">Metal-binding</keyword>
<keyword evidence="10" id="KW-1185">Reference proteome</keyword>
<evidence type="ECO:0000256" key="4">
    <source>
        <dbReference type="ARBA" id="ARBA00022722"/>
    </source>
</evidence>
<comment type="caution">
    <text evidence="9">The sequence shown here is derived from an EMBL/GenBank/DDBJ whole genome shotgun (WGS) entry which is preliminary data.</text>
</comment>
<reference evidence="9" key="1">
    <citation type="submission" date="2021-01" db="EMBL/GenBank/DDBJ databases">
        <title>Phytophthora aleatoria, a newly-described species from Pinus radiata is distinct from Phytophthora cactorum isolates based on comparative genomics.</title>
        <authorList>
            <person name="Mcdougal R."/>
            <person name="Panda P."/>
            <person name="Williams N."/>
            <person name="Studholme D.J."/>
        </authorList>
    </citation>
    <scope>NUCLEOTIDE SEQUENCE</scope>
    <source>
        <strain evidence="9">NZFS 4037</strain>
    </source>
</reference>
<evidence type="ECO:0000313" key="9">
    <source>
        <dbReference type="EMBL" id="KAG6951837.1"/>
    </source>
</evidence>
<comment type="subcellular location">
    <subcellularLocation>
        <location evidence="2">Nucleus</location>
    </subcellularLocation>
</comment>
<evidence type="ECO:0000256" key="2">
    <source>
        <dbReference type="ARBA" id="ARBA00004123"/>
    </source>
</evidence>
<sequence>MRGLSGVVGAVYGSLFAINRPADHKGFYCRKFYPALNMQAVVDHRCIFISLDIRPGLWSYQNIWNASRLGRTLSKVTPPGTCMLADAGYAVRLWLITPYPETFDGAYRDDKTGRFRFIHSSSRIVVERAFGMAKQRFRVLKFCIDMEDISKAADIFVASLVLPNILMAVDDKISFDLPVDTADDSEDEDEDDRVSQVIRQIAINKRNDIGRNLE</sequence>
<dbReference type="InterPro" id="IPR045249">
    <property type="entry name" value="HARBI1-like"/>
</dbReference>
<dbReference type="PANTHER" id="PTHR22930:SF85">
    <property type="entry name" value="GH03217P-RELATED"/>
    <property type="match status" value="1"/>
</dbReference>
<accession>A0A8J5IIQ8</accession>
<comment type="cofactor">
    <cofactor evidence="1">
        <name>a divalent metal cation</name>
        <dbReference type="ChEBI" id="CHEBI:60240"/>
    </cofactor>
</comment>
<comment type="similarity">
    <text evidence="3">Belongs to the HARBI1 family.</text>
</comment>
<evidence type="ECO:0000256" key="5">
    <source>
        <dbReference type="ARBA" id="ARBA00022723"/>
    </source>
</evidence>
<evidence type="ECO:0000256" key="3">
    <source>
        <dbReference type="ARBA" id="ARBA00006958"/>
    </source>
</evidence>
<dbReference type="Proteomes" id="UP000709295">
    <property type="component" value="Unassembled WGS sequence"/>
</dbReference>
<gene>
    <name evidence="9" type="ORF">JG688_00013565</name>
</gene>
<keyword evidence="6" id="KW-0378">Hydrolase</keyword>
<dbReference type="InterPro" id="IPR027806">
    <property type="entry name" value="HARBI1_dom"/>
</dbReference>
<dbReference type="GO" id="GO:0004518">
    <property type="term" value="F:nuclease activity"/>
    <property type="evidence" value="ECO:0007669"/>
    <property type="project" value="UniProtKB-KW"/>
</dbReference>
<organism evidence="9 10">
    <name type="scientific">Phytophthora aleatoria</name>
    <dbReference type="NCBI Taxonomy" id="2496075"/>
    <lineage>
        <taxon>Eukaryota</taxon>
        <taxon>Sar</taxon>
        <taxon>Stramenopiles</taxon>
        <taxon>Oomycota</taxon>
        <taxon>Peronosporomycetes</taxon>
        <taxon>Peronosporales</taxon>
        <taxon>Peronosporaceae</taxon>
        <taxon>Phytophthora</taxon>
    </lineage>
</organism>
<evidence type="ECO:0000313" key="10">
    <source>
        <dbReference type="Proteomes" id="UP000709295"/>
    </source>
</evidence>
<protein>
    <recommendedName>
        <fullName evidence="8">DDE Tnp4 domain-containing protein</fullName>
    </recommendedName>
</protein>
<evidence type="ECO:0000256" key="1">
    <source>
        <dbReference type="ARBA" id="ARBA00001968"/>
    </source>
</evidence>
<dbReference type="EMBL" id="JAENGY010001166">
    <property type="protein sequence ID" value="KAG6951837.1"/>
    <property type="molecule type" value="Genomic_DNA"/>
</dbReference>
<name>A0A8J5IIQ8_9STRA</name>
<dbReference type="GO" id="GO:0046872">
    <property type="term" value="F:metal ion binding"/>
    <property type="evidence" value="ECO:0007669"/>
    <property type="project" value="UniProtKB-KW"/>
</dbReference>
<evidence type="ECO:0000256" key="7">
    <source>
        <dbReference type="ARBA" id="ARBA00023242"/>
    </source>
</evidence>
<keyword evidence="7" id="KW-0539">Nucleus</keyword>
<evidence type="ECO:0000259" key="8">
    <source>
        <dbReference type="Pfam" id="PF13359"/>
    </source>
</evidence>